<keyword evidence="2" id="KW-1185">Reference proteome</keyword>
<reference evidence="1 2" key="1">
    <citation type="submission" date="2011-05" db="EMBL/GenBank/DDBJ databases">
        <authorList>
            <person name="Muzny D."/>
            <person name="Qin X."/>
            <person name="Deng J."/>
            <person name="Jiang H."/>
            <person name="Liu Y."/>
            <person name="Qu J."/>
            <person name="Song X.-Z."/>
            <person name="Zhang L."/>
            <person name="Thornton R."/>
            <person name="Coyle M."/>
            <person name="Francisco L."/>
            <person name="Jackson L."/>
            <person name="Javaid M."/>
            <person name="Korchina V."/>
            <person name="Kovar C."/>
            <person name="Mata R."/>
            <person name="Mathew T."/>
            <person name="Ngo R."/>
            <person name="Nguyen L."/>
            <person name="Nguyen N."/>
            <person name="Okwuonu G."/>
            <person name="Ongeri F."/>
            <person name="Pham C."/>
            <person name="Simmons D."/>
            <person name="Wilczek-Boney K."/>
            <person name="Hale W."/>
            <person name="Jakkamsetti A."/>
            <person name="Pham P."/>
            <person name="Ruth R."/>
            <person name="San Lucas F."/>
            <person name="Warren J."/>
            <person name="Zhang J."/>
            <person name="Zhao Z."/>
            <person name="Zhou C."/>
            <person name="Zhu D."/>
            <person name="Lee S."/>
            <person name="Bess C."/>
            <person name="Blankenburg K."/>
            <person name="Forbes L."/>
            <person name="Fu Q."/>
            <person name="Gubbala S."/>
            <person name="Hirani K."/>
            <person name="Jayaseelan J.C."/>
            <person name="Lara F."/>
            <person name="Munidasa M."/>
            <person name="Palculict T."/>
            <person name="Patil S."/>
            <person name="Pu L.-L."/>
            <person name="Saada N."/>
            <person name="Tang L."/>
            <person name="Weissenberger G."/>
            <person name="Zhu Y."/>
            <person name="Hemphill L."/>
            <person name="Shang Y."/>
            <person name="Youmans B."/>
            <person name="Ayvaz T."/>
            <person name="Ross M."/>
            <person name="Santibanez J."/>
            <person name="Aqrawi P."/>
            <person name="Gross S."/>
            <person name="Joshi V."/>
            <person name="Fowler G."/>
            <person name="Nazareth L."/>
            <person name="Reid J."/>
            <person name="Worley K."/>
            <person name="Petrosino J."/>
            <person name="Highlander S."/>
            <person name="Gibbs R."/>
        </authorList>
    </citation>
    <scope>NUCLEOTIDE SEQUENCE [LARGE SCALE GENOMIC DNA]</scope>
    <source>
        <strain evidence="1 2">871</strain>
    </source>
</reference>
<dbReference type="HOGENOM" id="CLU_3254582_0_0_4"/>
<accession>G4CK22</accession>
<gene>
    <name evidence="1" type="ORF">HMPREF9371_1962</name>
</gene>
<sequence>MSVFLGSGKICQYHQCVRLLIHSLSQSASPARVGIGFVLPDF</sequence>
<evidence type="ECO:0000313" key="2">
    <source>
        <dbReference type="Proteomes" id="UP000003019"/>
    </source>
</evidence>
<comment type="caution">
    <text evidence="1">The sequence shown here is derived from an EMBL/GenBank/DDBJ whole genome shotgun (WGS) entry which is preliminary data.</text>
</comment>
<protein>
    <submittedName>
        <fullName evidence="1">Uncharacterized protein</fullName>
    </submittedName>
</protein>
<dbReference type="AlphaFoldDB" id="G4CK22"/>
<evidence type="ECO:0000313" key="1">
    <source>
        <dbReference type="EMBL" id="EGY51749.1"/>
    </source>
</evidence>
<dbReference type="EMBL" id="AGAY01000069">
    <property type="protein sequence ID" value="EGY51749.1"/>
    <property type="molecule type" value="Genomic_DNA"/>
</dbReference>
<name>G4CK22_9NEIS</name>
<organism evidence="1 2">
    <name type="scientific">Neisseria shayeganii 871</name>
    <dbReference type="NCBI Taxonomy" id="1032488"/>
    <lineage>
        <taxon>Bacteria</taxon>
        <taxon>Pseudomonadati</taxon>
        <taxon>Pseudomonadota</taxon>
        <taxon>Betaproteobacteria</taxon>
        <taxon>Neisseriales</taxon>
        <taxon>Neisseriaceae</taxon>
        <taxon>Neisseria</taxon>
    </lineage>
</organism>
<proteinExistence type="predicted"/>
<dbReference type="Proteomes" id="UP000003019">
    <property type="component" value="Unassembled WGS sequence"/>
</dbReference>
<dbReference type="STRING" id="1032488.HMPREF9371_1962"/>